<dbReference type="InterPro" id="IPR009016">
    <property type="entry name" value="Fe_hydrogenase"/>
</dbReference>
<feature type="domain" description="4Fe-4S ferredoxin-type" evidence="5">
    <location>
        <begin position="32"/>
        <end position="61"/>
    </location>
</feature>
<dbReference type="Proteomes" id="UP000000445">
    <property type="component" value="Chromosome"/>
</dbReference>
<dbReference type="SUPFAM" id="SSF53920">
    <property type="entry name" value="Fe-only hydrogenase"/>
    <property type="match status" value="1"/>
</dbReference>
<evidence type="ECO:0000259" key="5">
    <source>
        <dbReference type="PROSITE" id="PS51379"/>
    </source>
</evidence>
<dbReference type="eggNOG" id="COG1145">
    <property type="taxonomic scope" value="Bacteria"/>
</dbReference>
<keyword evidence="2" id="KW-0479">Metal-binding</keyword>
<dbReference type="HOGENOM" id="CLU_027268_0_0_0"/>
<keyword evidence="8" id="KW-1185">Reference proteome</keyword>
<dbReference type="EMBL" id="CP000916">
    <property type="protein sequence ID" value="ACM23247.1"/>
    <property type="molecule type" value="Genomic_DNA"/>
</dbReference>
<dbReference type="PANTHER" id="PTHR11615">
    <property type="entry name" value="NITRATE, FORMATE, IRON DEHYDROGENASE"/>
    <property type="match status" value="1"/>
</dbReference>
<protein>
    <submittedName>
        <fullName evidence="7">4Fe-4S ferredoxin, iron-sulfur binding domain protein</fullName>
    </submittedName>
</protein>
<feature type="domain" description="4Fe-4S ferredoxin-type" evidence="5">
    <location>
        <begin position="2"/>
        <end position="31"/>
    </location>
</feature>
<evidence type="ECO:0000256" key="4">
    <source>
        <dbReference type="ARBA" id="ARBA00023014"/>
    </source>
</evidence>
<sequence>MPELIFSKETDCRYCYKCLRNCPVKAVSFRSGKSTVVVEECIFCGTCLEVCPQSARIYRKDTEKLLNLQKPFLASIAPSFFAYFENPLKAIGSLKKMGAMVVQETAVGAEIVSRRYTEVFEKSDAPVVTAACPVVVNLAEKHFPHVLKYLTPVDSPLMAHAKFLKKRYGDFPVVFVGPCIAKKEESSLVDIVLTFEELEEIIDETQAKETLPDPPYPSRARFFPTTDGINYTVSIPWEKKMVVEGIENLMKVFSRIDEYRNVFIEASACYGSCLNGPVMKKKGAGKDRILEWQKKLPEEPKIDFFEIETFRPFRNRSKSVDVPEEEIKKVLVSTGKDDPKKELNCGACGYDSCREKAKAVVLGKAEKEMCFVYLLDLVRSSSYRVVEESPNAVFVLKEGKVIYRNKLAGDLAGSDPEILTKAMNMVGNMLSLDDKRFFFVKRFSLEEGEEVLMLVDVTQEKLKDEELNRLKQETLKKVEEMLNKQMRIAQEIAGILGESIAETKSSFLELKMFMGGNDADL</sequence>
<dbReference type="eggNOG" id="COG4624">
    <property type="taxonomic scope" value="Bacteria"/>
</dbReference>
<dbReference type="Pfam" id="PF02906">
    <property type="entry name" value="Fe_hyd_lg_C"/>
    <property type="match status" value="1"/>
</dbReference>
<evidence type="ECO:0000259" key="6">
    <source>
        <dbReference type="PROSITE" id="PS51656"/>
    </source>
</evidence>
<dbReference type="InterPro" id="IPR017900">
    <property type="entry name" value="4Fe4S_Fe_S_CS"/>
</dbReference>
<keyword evidence="3" id="KW-0408">Iron</keyword>
<dbReference type="InterPro" id="IPR007202">
    <property type="entry name" value="4Fe-4S_dom"/>
</dbReference>
<dbReference type="STRING" id="309803.CTN_1071"/>
<evidence type="ECO:0000256" key="1">
    <source>
        <dbReference type="ARBA" id="ARBA00022485"/>
    </source>
</evidence>
<organism evidence="7 8">
    <name type="scientific">Thermotoga neapolitana (strain ATCC 49049 / DSM 4359 / NBRC 107923 / NS-E)</name>
    <dbReference type="NCBI Taxonomy" id="309803"/>
    <lineage>
        <taxon>Bacteria</taxon>
        <taxon>Thermotogati</taxon>
        <taxon>Thermotogota</taxon>
        <taxon>Thermotogae</taxon>
        <taxon>Thermotogales</taxon>
        <taxon>Thermotogaceae</taxon>
        <taxon>Thermotoga</taxon>
    </lineage>
</organism>
<dbReference type="InterPro" id="IPR017896">
    <property type="entry name" value="4Fe4S_Fe-S-bd"/>
</dbReference>
<dbReference type="InterPro" id="IPR004108">
    <property type="entry name" value="Fe_hydrogenase_lsu_C"/>
</dbReference>
<evidence type="ECO:0000256" key="2">
    <source>
        <dbReference type="ARBA" id="ARBA00022723"/>
    </source>
</evidence>
<proteinExistence type="predicted"/>
<dbReference type="Pfam" id="PF13237">
    <property type="entry name" value="Fer4_10"/>
    <property type="match status" value="1"/>
</dbReference>
<dbReference type="PROSITE" id="PS51656">
    <property type="entry name" value="4FE4S"/>
    <property type="match status" value="1"/>
</dbReference>
<gene>
    <name evidence="7" type="ordered locus">CTN_1071</name>
</gene>
<dbReference type="Pfam" id="PF04060">
    <property type="entry name" value="FeS"/>
    <property type="match status" value="1"/>
</dbReference>
<dbReference type="Gene3D" id="1.10.15.40">
    <property type="entry name" value="Electron transport complex subunit B, putative Fe-S cluster"/>
    <property type="match status" value="1"/>
</dbReference>
<dbReference type="KEGG" id="tna:CTN_1071"/>
<dbReference type="GO" id="GO:0046872">
    <property type="term" value="F:metal ion binding"/>
    <property type="evidence" value="ECO:0007669"/>
    <property type="project" value="UniProtKB-KW"/>
</dbReference>
<dbReference type="AlphaFoldDB" id="B9K8G4"/>
<dbReference type="Gene3D" id="3.40.950.10">
    <property type="entry name" value="Fe-only Hydrogenase (Larger Subunit), Chain L, domain 3"/>
    <property type="match status" value="1"/>
</dbReference>
<dbReference type="RefSeq" id="WP_015919563.1">
    <property type="nucleotide sequence ID" value="NC_011978.1"/>
</dbReference>
<dbReference type="PROSITE" id="PS00198">
    <property type="entry name" value="4FE4S_FER_1"/>
    <property type="match status" value="1"/>
</dbReference>
<reference evidence="7 8" key="1">
    <citation type="journal article" date="2009" name="Biosci. Biotechnol. Biochem.">
        <title>WeGAS: a web-based microbial genome annotation system.</title>
        <authorList>
            <person name="Lee D."/>
            <person name="Seo H."/>
            <person name="Park C."/>
            <person name="Park K."/>
        </authorList>
    </citation>
    <scope>NUCLEOTIDE SEQUENCE [LARGE SCALE GENOMIC DNA]</scope>
    <source>
        <strain evidence="8">ATCC 49049 / DSM 4359 / NBRC 107923 / NS-E</strain>
    </source>
</reference>
<dbReference type="InterPro" id="IPR050340">
    <property type="entry name" value="Cytosolic_Fe-S_CAF"/>
</dbReference>
<evidence type="ECO:0000256" key="3">
    <source>
        <dbReference type="ARBA" id="ARBA00023004"/>
    </source>
</evidence>
<accession>B9K8G4</accession>
<dbReference type="Gene3D" id="3.30.70.20">
    <property type="match status" value="1"/>
</dbReference>
<dbReference type="GO" id="GO:0051539">
    <property type="term" value="F:4 iron, 4 sulfur cluster binding"/>
    <property type="evidence" value="ECO:0007669"/>
    <property type="project" value="UniProtKB-KW"/>
</dbReference>
<dbReference type="PROSITE" id="PS51379">
    <property type="entry name" value="4FE4S_FER_2"/>
    <property type="match status" value="2"/>
</dbReference>
<keyword evidence="1" id="KW-0004">4Fe-4S</keyword>
<feature type="domain" description="4Fe-4S" evidence="6">
    <location>
        <begin position="326"/>
        <end position="388"/>
    </location>
</feature>
<evidence type="ECO:0000313" key="7">
    <source>
        <dbReference type="EMBL" id="ACM23247.1"/>
    </source>
</evidence>
<keyword evidence="4" id="KW-0411">Iron-sulfur</keyword>
<evidence type="ECO:0000313" key="8">
    <source>
        <dbReference type="Proteomes" id="UP000000445"/>
    </source>
</evidence>
<dbReference type="SUPFAM" id="SSF54862">
    <property type="entry name" value="4Fe-4S ferredoxins"/>
    <property type="match status" value="1"/>
</dbReference>
<name>B9K8G4_THENN</name>